<accession>A0ABD5XSM3</accession>
<proteinExistence type="predicted"/>
<reference evidence="1 2" key="1">
    <citation type="journal article" date="2019" name="Int. J. Syst. Evol. Microbiol.">
        <title>The Global Catalogue of Microorganisms (GCM) 10K type strain sequencing project: providing services to taxonomists for standard genome sequencing and annotation.</title>
        <authorList>
            <consortium name="The Broad Institute Genomics Platform"/>
            <consortium name="The Broad Institute Genome Sequencing Center for Infectious Disease"/>
            <person name="Wu L."/>
            <person name="Ma J."/>
        </authorList>
    </citation>
    <scope>NUCLEOTIDE SEQUENCE [LARGE SCALE GENOMIC DNA]</scope>
    <source>
        <strain evidence="1 2">DT92</strain>
    </source>
</reference>
<evidence type="ECO:0000313" key="2">
    <source>
        <dbReference type="Proteomes" id="UP001596368"/>
    </source>
</evidence>
<evidence type="ECO:0000313" key="1">
    <source>
        <dbReference type="EMBL" id="MFC7136060.1"/>
    </source>
</evidence>
<keyword evidence="2" id="KW-1185">Reference proteome</keyword>
<gene>
    <name evidence="1" type="ORF">ACFQRB_04850</name>
</gene>
<dbReference type="AlphaFoldDB" id="A0ABD5XSM3"/>
<organism evidence="1 2">
    <name type="scientific">Halobaculum litoreum</name>
    <dbReference type="NCBI Taxonomy" id="3031998"/>
    <lineage>
        <taxon>Archaea</taxon>
        <taxon>Methanobacteriati</taxon>
        <taxon>Methanobacteriota</taxon>
        <taxon>Stenosarchaea group</taxon>
        <taxon>Halobacteria</taxon>
        <taxon>Halobacteriales</taxon>
        <taxon>Haloferacaceae</taxon>
        <taxon>Halobaculum</taxon>
    </lineage>
</organism>
<protein>
    <recommendedName>
        <fullName evidence="3">CDP-Glycerol:Poly(Glycerophosphate) glycerophosphotransferase</fullName>
    </recommendedName>
</protein>
<dbReference type="EMBL" id="JBHSZG010000001">
    <property type="protein sequence ID" value="MFC7136060.1"/>
    <property type="molecule type" value="Genomic_DNA"/>
</dbReference>
<comment type="caution">
    <text evidence="1">The sequence shown here is derived from an EMBL/GenBank/DDBJ whole genome shotgun (WGS) entry which is preliminary data.</text>
</comment>
<dbReference type="Proteomes" id="UP001596368">
    <property type="component" value="Unassembled WGS sequence"/>
</dbReference>
<evidence type="ECO:0008006" key="3">
    <source>
        <dbReference type="Google" id="ProtNLM"/>
    </source>
</evidence>
<name>A0ABD5XSM3_9EURY</name>
<sequence>MANEALHTRRTTLGLYRRLLRRIEPELVVVVVSYFRDTFIEACQRESIPVAELQHGLIFDHHFGYSYRGSRTKRVFPDYVLTFGDYWSQGIEYPIPDDHVISVGYPYLEEAIREYETGASTNQILFISQGTIGEDLSRLAVEVASHPDMGYDVVYKLHPGEYERWTEEYPWLADADLEVIDSSEPQLYSLFAESAAQVGVGSTAVFEGLAFDLETYIYDRPGSEALAPLAQNGAARMVSSADELVSSLGEETEPFDREYYFEPGAAENVCAVIDRLRTGE</sequence>